<dbReference type="GO" id="GO:0031144">
    <property type="term" value="P:proteasome localization"/>
    <property type="evidence" value="ECO:0007669"/>
    <property type="project" value="UniProtKB-UniRule"/>
</dbReference>
<feature type="region of interest" description="Disordered" evidence="6">
    <location>
        <begin position="20"/>
        <end position="42"/>
    </location>
</feature>
<keyword evidence="5" id="KW-0963">Cytoplasm</keyword>
<proteinExistence type="inferred from homology"/>
<feature type="compositionally biased region" description="Polar residues" evidence="6">
    <location>
        <begin position="77"/>
        <end position="90"/>
    </location>
</feature>
<dbReference type="OrthoDB" id="10061064at2759"/>
<evidence type="ECO:0000313" key="7">
    <source>
        <dbReference type="EMBL" id="KAH3684374.1"/>
    </source>
</evidence>
<dbReference type="GO" id="GO:0031965">
    <property type="term" value="C:nuclear membrane"/>
    <property type="evidence" value="ECO:0007669"/>
    <property type="project" value="TreeGrafter"/>
</dbReference>
<keyword evidence="8" id="KW-1185">Reference proteome</keyword>
<evidence type="ECO:0000256" key="4">
    <source>
        <dbReference type="ARBA" id="ARBA00023242"/>
    </source>
</evidence>
<dbReference type="InterPro" id="IPR038422">
    <property type="entry name" value="Cut8/Sts1_sf"/>
</dbReference>
<protein>
    <recommendedName>
        <fullName evidence="2 5">Tethering factor for nuclear proteasome STS1</fullName>
    </recommendedName>
</protein>
<dbReference type="GO" id="GO:0015031">
    <property type="term" value="P:protein transport"/>
    <property type="evidence" value="ECO:0007669"/>
    <property type="project" value="UniProtKB-UniRule"/>
</dbReference>
<comment type="function">
    <text evidence="5">Involved in ubiquitin-mediated protein degradation. Regulatory factor in the ubiquitin/proteasome pathway that controls the turnover of proteasome substrates. Targets proteasomes to the nucleus and facilitates the degradation of nuclear proteins.</text>
</comment>
<feature type="compositionally biased region" description="Basic and acidic residues" evidence="6">
    <location>
        <begin position="20"/>
        <end position="31"/>
    </location>
</feature>
<comment type="similarity">
    <text evidence="1 5">Belongs to the cut8/STS1 family.</text>
</comment>
<keyword evidence="3 5" id="KW-0653">Protein transport</keyword>
<dbReference type="GO" id="GO:0070628">
    <property type="term" value="F:proteasome binding"/>
    <property type="evidence" value="ECO:0007669"/>
    <property type="project" value="TreeGrafter"/>
</dbReference>
<dbReference type="InterPro" id="IPR013868">
    <property type="entry name" value="Cut8/Sts1_fam"/>
</dbReference>
<feature type="region of interest" description="Disordered" evidence="6">
    <location>
        <begin position="59"/>
        <end position="91"/>
    </location>
</feature>
<comment type="caution">
    <text evidence="7">The sequence shown here is derived from an EMBL/GenBank/DDBJ whole genome shotgun (WGS) entry which is preliminary data.</text>
</comment>
<keyword evidence="4 5" id="KW-0539">Nucleus</keyword>
<dbReference type="EMBL" id="JAEUBG010002548">
    <property type="protein sequence ID" value="KAH3684374.1"/>
    <property type="molecule type" value="Genomic_DNA"/>
</dbReference>
<evidence type="ECO:0000256" key="1">
    <source>
        <dbReference type="ARBA" id="ARBA00006199"/>
    </source>
</evidence>
<keyword evidence="5" id="KW-0813">Transport</keyword>
<evidence type="ECO:0000256" key="6">
    <source>
        <dbReference type="SAM" id="MobiDB-lite"/>
    </source>
</evidence>
<evidence type="ECO:0000256" key="5">
    <source>
        <dbReference type="RuleBase" id="RU368013"/>
    </source>
</evidence>
<dbReference type="Gene3D" id="1.20.58.1590">
    <property type="entry name" value="Tethering factor for nuclear proteasome Cut8/Sts1"/>
    <property type="match status" value="1"/>
</dbReference>
<dbReference type="PANTHER" id="PTHR28032:SF1">
    <property type="entry name" value="FI02826P"/>
    <property type="match status" value="1"/>
</dbReference>
<accession>A0A9P8Q7P5</accession>
<dbReference type="AlphaFoldDB" id="A0A9P8Q7P5"/>
<dbReference type="PANTHER" id="PTHR28032">
    <property type="entry name" value="FI02826P"/>
    <property type="match status" value="1"/>
</dbReference>
<evidence type="ECO:0000256" key="2">
    <source>
        <dbReference type="ARBA" id="ARBA00016204"/>
    </source>
</evidence>
<name>A0A9P8Q7P5_WICPI</name>
<dbReference type="Proteomes" id="UP000774326">
    <property type="component" value="Unassembled WGS sequence"/>
</dbReference>
<organism evidence="7 8">
    <name type="scientific">Wickerhamomyces pijperi</name>
    <name type="common">Yeast</name>
    <name type="synonym">Pichia pijperi</name>
    <dbReference type="NCBI Taxonomy" id="599730"/>
    <lineage>
        <taxon>Eukaryota</taxon>
        <taxon>Fungi</taxon>
        <taxon>Dikarya</taxon>
        <taxon>Ascomycota</taxon>
        <taxon>Saccharomycotina</taxon>
        <taxon>Saccharomycetes</taxon>
        <taxon>Phaffomycetales</taxon>
        <taxon>Wickerhamomycetaceae</taxon>
        <taxon>Wickerhamomyces</taxon>
    </lineage>
</organism>
<comment type="subunit">
    <text evidence="5">Binds the proteasome.</text>
</comment>
<evidence type="ECO:0000256" key="3">
    <source>
        <dbReference type="ARBA" id="ARBA00022927"/>
    </source>
</evidence>
<gene>
    <name evidence="7" type="ORF">WICPIJ_004650</name>
</gene>
<dbReference type="GO" id="GO:0005737">
    <property type="term" value="C:cytoplasm"/>
    <property type="evidence" value="ECO:0007669"/>
    <property type="project" value="UniProtKB-SubCell"/>
</dbReference>
<reference evidence="7" key="1">
    <citation type="journal article" date="2021" name="Open Biol.">
        <title>Shared evolutionary footprints suggest mitochondrial oxidative damage underlies multiple complex I losses in fungi.</title>
        <authorList>
            <person name="Schikora-Tamarit M.A."/>
            <person name="Marcet-Houben M."/>
            <person name="Nosek J."/>
            <person name="Gabaldon T."/>
        </authorList>
    </citation>
    <scope>NUCLEOTIDE SEQUENCE</scope>
    <source>
        <strain evidence="7">CBS2887</strain>
    </source>
</reference>
<comment type="subcellular location">
    <subcellularLocation>
        <location evidence="5">Cytoplasm</location>
    </subcellularLocation>
    <subcellularLocation>
        <location evidence="5">Nucleus</location>
    </subcellularLocation>
</comment>
<dbReference type="Pfam" id="PF08559">
    <property type="entry name" value="Cut8"/>
    <property type="match status" value="1"/>
</dbReference>
<sequence length="352" mass="39720">MSSVLPLSFSWGFNPKFELEDSNTKENESESHQQVSSVQAPSFKPDMACLPKFTTHTTLHSISTSSSKRRYQEDTEPVQTNNYTTGTTPRRSAIGNLSMIRKPVRKSSMKKSRSINRIQGQQLPPSRLIESLDHESLQKLLNSLISTHPEITESLYKCAPRPTVASCIEILQSKVELIISQLPYKVDAGSEYAYLRVKPYIDDFLHALSDYTLNFLTPVETTPANSLDFLDQATALLHKLPTFNKASDNYFSDMAYEQLGHTWLDSLKEFIKSTEDDGSGIYVLINQGWEARLRGHSEGSRGRLSNVNEWFANEVRELQDSPAKKFNFSMGNSPIVRGFQGNGNLLQGHTFR</sequence>
<evidence type="ECO:0000313" key="8">
    <source>
        <dbReference type="Proteomes" id="UP000774326"/>
    </source>
</evidence>
<reference evidence="7" key="2">
    <citation type="submission" date="2021-01" db="EMBL/GenBank/DDBJ databases">
        <authorList>
            <person name="Schikora-Tamarit M.A."/>
        </authorList>
    </citation>
    <scope>NUCLEOTIDE SEQUENCE</scope>
    <source>
        <strain evidence="7">CBS2887</strain>
    </source>
</reference>
<dbReference type="GO" id="GO:0071630">
    <property type="term" value="P:nuclear protein quality control by the ubiquitin-proteasome system"/>
    <property type="evidence" value="ECO:0007669"/>
    <property type="project" value="UniProtKB-UniRule"/>
</dbReference>